<dbReference type="InterPro" id="IPR015655">
    <property type="entry name" value="PP2C"/>
</dbReference>
<dbReference type="InterPro" id="IPR036457">
    <property type="entry name" value="PPM-type-like_dom_sf"/>
</dbReference>
<sequence length="235" mass="24801">MIEVSGASDIGCVRTSNEDSFGVFDGVYVVADGLGGHAAGEVASRMVVAAVEELSRRGAGDAAALVAAVQEANARVHRAAEENPAYEGMGSTATVLRIDEGTGMAYYAHVGDSRLYLLRSGILRQVSRDHSYVEELVAQGKISEDEAQHHPRKNLLMRAVGVDAQIAVDGDGFPLAAGDRFLLATDGLTNMVEDEELREILGGDIVDAAERMVRRAVAAGGRDNITAIALSYEPS</sequence>
<dbReference type="RefSeq" id="WP_009350002.1">
    <property type="nucleotide sequence ID" value="NZ_GL638136.1"/>
</dbReference>
<proteinExistence type="predicted"/>
<evidence type="ECO:0000313" key="3">
    <source>
        <dbReference type="Proteomes" id="UP000004633"/>
    </source>
</evidence>
<dbReference type="PANTHER" id="PTHR47992">
    <property type="entry name" value="PROTEIN PHOSPHATASE"/>
    <property type="match status" value="1"/>
</dbReference>
<dbReference type="NCBIfam" id="NF033484">
    <property type="entry name" value="Stp1_PP2C_phos"/>
    <property type="match status" value="1"/>
</dbReference>
<organism evidence="2 3">
    <name type="scientific">Selenomonas artemidis F0399</name>
    <dbReference type="NCBI Taxonomy" id="749551"/>
    <lineage>
        <taxon>Bacteria</taxon>
        <taxon>Bacillati</taxon>
        <taxon>Bacillota</taxon>
        <taxon>Negativicutes</taxon>
        <taxon>Selenomonadales</taxon>
        <taxon>Selenomonadaceae</taxon>
        <taxon>Selenomonas</taxon>
    </lineage>
</organism>
<feature type="domain" description="PPM-type phosphatase" evidence="1">
    <location>
        <begin position="3"/>
        <end position="232"/>
    </location>
</feature>
<evidence type="ECO:0000313" key="2">
    <source>
        <dbReference type="EMBL" id="EFW29533.1"/>
    </source>
</evidence>
<accession>E7N2X2</accession>
<dbReference type="EMBL" id="AECV01000023">
    <property type="protein sequence ID" value="EFW29533.1"/>
    <property type="molecule type" value="Genomic_DNA"/>
</dbReference>
<dbReference type="InterPro" id="IPR001932">
    <property type="entry name" value="PPM-type_phosphatase-like_dom"/>
</dbReference>
<dbReference type="Pfam" id="PF13672">
    <property type="entry name" value="PP2C_2"/>
    <property type="match status" value="1"/>
</dbReference>
<dbReference type="HOGENOM" id="CLU_034545_4_1_9"/>
<protein>
    <submittedName>
        <fullName evidence="2">Protein phosphatase 2C</fullName>
    </submittedName>
</protein>
<comment type="caution">
    <text evidence="2">The sequence shown here is derived from an EMBL/GenBank/DDBJ whole genome shotgun (WGS) entry which is preliminary data.</text>
</comment>
<gene>
    <name evidence="2" type="ORF">HMPREF9555_01343</name>
</gene>
<dbReference type="Gene3D" id="3.60.40.10">
    <property type="entry name" value="PPM-type phosphatase domain"/>
    <property type="match status" value="1"/>
</dbReference>
<dbReference type="GO" id="GO:0004722">
    <property type="term" value="F:protein serine/threonine phosphatase activity"/>
    <property type="evidence" value="ECO:0007669"/>
    <property type="project" value="InterPro"/>
</dbReference>
<keyword evidence="3" id="KW-1185">Reference proteome</keyword>
<dbReference type="SUPFAM" id="SSF81606">
    <property type="entry name" value="PP2C-like"/>
    <property type="match status" value="1"/>
</dbReference>
<name>E7N2X2_9FIRM</name>
<evidence type="ECO:0000259" key="1">
    <source>
        <dbReference type="PROSITE" id="PS51746"/>
    </source>
</evidence>
<dbReference type="PROSITE" id="PS51746">
    <property type="entry name" value="PPM_2"/>
    <property type="match status" value="1"/>
</dbReference>
<dbReference type="AlphaFoldDB" id="E7N2X2"/>
<dbReference type="SMART" id="SM00332">
    <property type="entry name" value="PP2Cc"/>
    <property type="match status" value="1"/>
</dbReference>
<reference evidence="2 3" key="1">
    <citation type="submission" date="2010-08" db="EMBL/GenBank/DDBJ databases">
        <authorList>
            <person name="Weinstock G."/>
            <person name="Sodergren E."/>
            <person name="Clifton S."/>
            <person name="Fulton L."/>
            <person name="Fulton B."/>
            <person name="Courtney L."/>
            <person name="Fronick C."/>
            <person name="Harrison M."/>
            <person name="Strong C."/>
            <person name="Farmer C."/>
            <person name="Delahaunty K."/>
            <person name="Markovic C."/>
            <person name="Hall O."/>
            <person name="Minx P."/>
            <person name="Tomlinson C."/>
            <person name="Mitreva M."/>
            <person name="Hou S."/>
            <person name="Chen J."/>
            <person name="Wollam A."/>
            <person name="Pepin K.H."/>
            <person name="Johnson M."/>
            <person name="Bhonagiri V."/>
            <person name="Zhang X."/>
            <person name="Suruliraj S."/>
            <person name="Warren W."/>
            <person name="Chinwalla A."/>
            <person name="Mardis E.R."/>
            <person name="Wilson R.K."/>
        </authorList>
    </citation>
    <scope>NUCLEOTIDE SEQUENCE [LARGE SCALE GENOMIC DNA]</scope>
    <source>
        <strain evidence="2 3">F0399</strain>
    </source>
</reference>
<dbReference type="SMART" id="SM00331">
    <property type="entry name" value="PP2C_SIG"/>
    <property type="match status" value="1"/>
</dbReference>
<dbReference type="Proteomes" id="UP000004633">
    <property type="component" value="Unassembled WGS sequence"/>
</dbReference>
<dbReference type="CDD" id="cd00143">
    <property type="entry name" value="PP2Cc"/>
    <property type="match status" value="1"/>
</dbReference>
<dbReference type="STRING" id="749551.HMPREF9555_01343"/>